<dbReference type="Gene3D" id="2.30.110.10">
    <property type="entry name" value="Electron Transport, Fmn-binding Protein, Chain A"/>
    <property type="match status" value="1"/>
</dbReference>
<keyword evidence="2" id="KW-1185">Reference proteome</keyword>
<proteinExistence type="predicted"/>
<organism evidence="1 2">
    <name type="scientific">Histidinibacterium lentulum</name>
    <dbReference type="NCBI Taxonomy" id="2480588"/>
    <lineage>
        <taxon>Bacteria</taxon>
        <taxon>Pseudomonadati</taxon>
        <taxon>Pseudomonadota</taxon>
        <taxon>Alphaproteobacteria</taxon>
        <taxon>Rhodobacterales</taxon>
        <taxon>Paracoccaceae</taxon>
        <taxon>Histidinibacterium</taxon>
    </lineage>
</organism>
<dbReference type="PIRSF" id="PIRSF010372">
    <property type="entry name" value="PaiB"/>
    <property type="match status" value="1"/>
</dbReference>
<sequence length="200" mass="21718">MHPNPAFRGETEERSAAFAAERGFGVLAVNGAEGPVLAHVPFLLSADRRSAELHLVRSGPIARMAPVEAVIAVTGPDAYVSPDWYGVADQVPTWNYVAVHLRGRLLPLDAAEMRPMLERQSAGFESGLGKAPWTMAKMSEEAIARMLRQILPFRLEIARIDGTWKLGQNKPAEVRRAAAARMAGTHGSEPAEVARLMDEA</sequence>
<dbReference type="RefSeq" id="WP_123642602.1">
    <property type="nucleotide sequence ID" value="NZ_ML119085.1"/>
</dbReference>
<dbReference type="InterPro" id="IPR012349">
    <property type="entry name" value="Split_barrel_FMN-bd"/>
</dbReference>
<reference evidence="1 2" key="1">
    <citation type="submission" date="2018-10" db="EMBL/GenBank/DDBJ databases">
        <title>Histidinibacterium lentulum gen. nov., sp. nov., a marine bacterium from the culture broth of Picochlorum sp. 122.</title>
        <authorList>
            <person name="Wang G."/>
        </authorList>
    </citation>
    <scope>NUCLEOTIDE SEQUENCE [LARGE SCALE GENOMIC DNA]</scope>
    <source>
        <strain evidence="1 2">B17</strain>
    </source>
</reference>
<dbReference type="Proteomes" id="UP000268016">
    <property type="component" value="Unassembled WGS sequence"/>
</dbReference>
<dbReference type="EMBL" id="RDRB01000005">
    <property type="protein sequence ID" value="ROU01268.1"/>
    <property type="molecule type" value="Genomic_DNA"/>
</dbReference>
<gene>
    <name evidence="1" type="ORF">EAT49_12200</name>
</gene>
<evidence type="ECO:0000313" key="2">
    <source>
        <dbReference type="Proteomes" id="UP000268016"/>
    </source>
</evidence>
<dbReference type="OrthoDB" id="9794948at2"/>
<evidence type="ECO:0000313" key="1">
    <source>
        <dbReference type="EMBL" id="ROU01268.1"/>
    </source>
</evidence>
<dbReference type="InterPro" id="IPR007396">
    <property type="entry name" value="TR_PAI2-type"/>
</dbReference>
<dbReference type="SUPFAM" id="SSF50475">
    <property type="entry name" value="FMN-binding split barrel"/>
    <property type="match status" value="1"/>
</dbReference>
<dbReference type="AlphaFoldDB" id="A0A3N2R1P9"/>
<name>A0A3N2R1P9_9RHOB</name>
<protein>
    <submittedName>
        <fullName evidence="1">FMN-binding negative transcriptional regulator</fullName>
    </submittedName>
</protein>
<dbReference type="PANTHER" id="PTHR35802">
    <property type="entry name" value="PROTEASE SYNTHASE AND SPORULATION PROTEIN PAI 2"/>
    <property type="match status" value="1"/>
</dbReference>
<accession>A0A3N2R1P9</accession>
<dbReference type="Pfam" id="PF04299">
    <property type="entry name" value="FMN_bind_2"/>
    <property type="match status" value="1"/>
</dbReference>
<comment type="caution">
    <text evidence="1">The sequence shown here is derived from an EMBL/GenBank/DDBJ whole genome shotgun (WGS) entry which is preliminary data.</text>
</comment>
<dbReference type="PANTHER" id="PTHR35802:SF1">
    <property type="entry name" value="PROTEASE SYNTHASE AND SPORULATION PROTEIN PAI 2"/>
    <property type="match status" value="1"/>
</dbReference>